<organism evidence="2 3">
    <name type="scientific">Microseira wollei NIES-4236</name>
    <dbReference type="NCBI Taxonomy" id="2530354"/>
    <lineage>
        <taxon>Bacteria</taxon>
        <taxon>Bacillati</taxon>
        <taxon>Cyanobacteriota</taxon>
        <taxon>Cyanophyceae</taxon>
        <taxon>Oscillatoriophycideae</taxon>
        <taxon>Aerosakkonematales</taxon>
        <taxon>Aerosakkonemataceae</taxon>
        <taxon>Microseira</taxon>
    </lineage>
</organism>
<dbReference type="EMBL" id="BLAY01000061">
    <property type="protein sequence ID" value="GET39228.1"/>
    <property type="molecule type" value="Genomic_DNA"/>
</dbReference>
<keyword evidence="3" id="KW-1185">Reference proteome</keyword>
<evidence type="ECO:0008006" key="4">
    <source>
        <dbReference type="Google" id="ProtNLM"/>
    </source>
</evidence>
<evidence type="ECO:0000313" key="2">
    <source>
        <dbReference type="EMBL" id="GET39228.1"/>
    </source>
</evidence>
<dbReference type="Proteomes" id="UP001050975">
    <property type="component" value="Unassembled WGS sequence"/>
</dbReference>
<sequence>MIRCAPSPQGINSKADSRSPLKRTEEVETAVGFNRLRLLARKLISGRDENFARVFLWLIRCAPSPQGINSKADSRSPLKQTEKVDAAVGFNRLRLLARKLISGRVDNFARFPGGMKTSPEFSFGIDKRSLGTIKVLEAENEFITR</sequence>
<protein>
    <recommendedName>
        <fullName evidence="4">Transposase</fullName>
    </recommendedName>
</protein>
<accession>A0AAV3XAN8</accession>
<comment type="caution">
    <text evidence="2">The sequence shown here is derived from an EMBL/GenBank/DDBJ whole genome shotgun (WGS) entry which is preliminary data.</text>
</comment>
<dbReference type="RefSeq" id="WP_226584372.1">
    <property type="nucleotide sequence ID" value="NZ_BLAY01000061.1"/>
</dbReference>
<reference evidence="2" key="1">
    <citation type="submission" date="2019-10" db="EMBL/GenBank/DDBJ databases">
        <title>Draft genome sequece of Microseira wollei NIES-4236.</title>
        <authorList>
            <person name="Yamaguchi H."/>
            <person name="Suzuki S."/>
            <person name="Kawachi M."/>
        </authorList>
    </citation>
    <scope>NUCLEOTIDE SEQUENCE</scope>
    <source>
        <strain evidence="2">NIES-4236</strain>
    </source>
</reference>
<feature type="region of interest" description="Disordered" evidence="1">
    <location>
        <begin position="1"/>
        <end position="23"/>
    </location>
</feature>
<name>A0AAV3XAN8_9CYAN</name>
<evidence type="ECO:0000313" key="3">
    <source>
        <dbReference type="Proteomes" id="UP001050975"/>
    </source>
</evidence>
<proteinExistence type="predicted"/>
<gene>
    <name evidence="2" type="ORF">MiSe_39920</name>
</gene>
<dbReference type="AlphaFoldDB" id="A0AAV3XAN8"/>
<evidence type="ECO:0000256" key="1">
    <source>
        <dbReference type="SAM" id="MobiDB-lite"/>
    </source>
</evidence>